<reference evidence="3 4" key="1">
    <citation type="submission" date="2018-02" db="EMBL/GenBank/DDBJ databases">
        <title>The draft genome of Phyllobacterium myrsinacearum DSM5892.</title>
        <authorList>
            <person name="Li L."/>
            <person name="Liu L."/>
            <person name="Zhang X."/>
            <person name="Wang T."/>
        </authorList>
    </citation>
    <scope>NUCLEOTIDE SEQUENCE [LARGE SCALE GENOMIC DNA]</scope>
    <source>
        <strain evidence="3 4">DSM 5892</strain>
    </source>
</reference>
<feature type="chain" id="PRO_5015534998" evidence="2">
    <location>
        <begin position="23"/>
        <end position="63"/>
    </location>
</feature>
<dbReference type="EMBL" id="PVBT01000003">
    <property type="protein sequence ID" value="PRD52890.1"/>
    <property type="molecule type" value="Genomic_DNA"/>
</dbReference>
<keyword evidence="2" id="KW-0732">Signal</keyword>
<comment type="caution">
    <text evidence="3">The sequence shown here is derived from an EMBL/GenBank/DDBJ whole genome shotgun (WGS) entry which is preliminary data.</text>
</comment>
<dbReference type="Proteomes" id="UP000238563">
    <property type="component" value="Unassembled WGS sequence"/>
</dbReference>
<evidence type="ECO:0000256" key="2">
    <source>
        <dbReference type="SAM" id="SignalP"/>
    </source>
</evidence>
<gene>
    <name evidence="3" type="ORF">C5750_10675</name>
</gene>
<keyword evidence="4" id="KW-1185">Reference proteome</keyword>
<feature type="signal peptide" evidence="2">
    <location>
        <begin position="1"/>
        <end position="22"/>
    </location>
</feature>
<dbReference type="RefSeq" id="WP_105733904.1">
    <property type="nucleotide sequence ID" value="NZ_PVBT01000003.1"/>
</dbReference>
<name>A0A2S9JIH1_9HYPH</name>
<accession>A0A2S9JIH1</accession>
<organism evidence="3 4">
    <name type="scientific">Phyllobacterium myrsinacearum</name>
    <dbReference type="NCBI Taxonomy" id="28101"/>
    <lineage>
        <taxon>Bacteria</taxon>
        <taxon>Pseudomonadati</taxon>
        <taxon>Pseudomonadota</taxon>
        <taxon>Alphaproteobacteria</taxon>
        <taxon>Hyphomicrobiales</taxon>
        <taxon>Phyllobacteriaceae</taxon>
        <taxon>Phyllobacterium</taxon>
    </lineage>
</organism>
<sequence>MQAGFPRALARMLALFGILACAAACTTVRPPAPPAPVLQADRPEPLPPEIKPLTVEQAEQVGR</sequence>
<evidence type="ECO:0000256" key="1">
    <source>
        <dbReference type="SAM" id="MobiDB-lite"/>
    </source>
</evidence>
<dbReference type="AlphaFoldDB" id="A0A2S9JIH1"/>
<protein>
    <submittedName>
        <fullName evidence="3">Uncharacterized protein</fullName>
    </submittedName>
</protein>
<evidence type="ECO:0000313" key="4">
    <source>
        <dbReference type="Proteomes" id="UP000238563"/>
    </source>
</evidence>
<feature type="region of interest" description="Disordered" evidence="1">
    <location>
        <begin position="35"/>
        <end position="63"/>
    </location>
</feature>
<proteinExistence type="predicted"/>
<evidence type="ECO:0000313" key="3">
    <source>
        <dbReference type="EMBL" id="PRD52890.1"/>
    </source>
</evidence>